<dbReference type="Proteomes" id="UP000736335">
    <property type="component" value="Unassembled WGS sequence"/>
</dbReference>
<dbReference type="SUPFAM" id="SSF53254">
    <property type="entry name" value="Phosphoglycerate mutase-like"/>
    <property type="match status" value="1"/>
</dbReference>
<reference evidence="2" key="1">
    <citation type="journal article" date="2020" name="Nat. Commun.">
        <title>Large-scale genome sequencing of mycorrhizal fungi provides insights into the early evolution of symbiotic traits.</title>
        <authorList>
            <person name="Miyauchi S."/>
            <person name="Kiss E."/>
            <person name="Kuo A."/>
            <person name="Drula E."/>
            <person name="Kohler A."/>
            <person name="Sanchez-Garcia M."/>
            <person name="Morin E."/>
            <person name="Andreopoulos B."/>
            <person name="Barry K.W."/>
            <person name="Bonito G."/>
            <person name="Buee M."/>
            <person name="Carver A."/>
            <person name="Chen C."/>
            <person name="Cichocki N."/>
            <person name="Clum A."/>
            <person name="Culley D."/>
            <person name="Crous P.W."/>
            <person name="Fauchery L."/>
            <person name="Girlanda M."/>
            <person name="Hayes R.D."/>
            <person name="Keri Z."/>
            <person name="LaButti K."/>
            <person name="Lipzen A."/>
            <person name="Lombard V."/>
            <person name="Magnuson J."/>
            <person name="Maillard F."/>
            <person name="Murat C."/>
            <person name="Nolan M."/>
            <person name="Ohm R.A."/>
            <person name="Pangilinan J."/>
            <person name="Pereira M.F."/>
            <person name="Perotto S."/>
            <person name="Peter M."/>
            <person name="Pfister S."/>
            <person name="Riley R."/>
            <person name="Sitrit Y."/>
            <person name="Stielow J.B."/>
            <person name="Szollosi G."/>
            <person name="Zifcakova L."/>
            <person name="Stursova M."/>
            <person name="Spatafora J.W."/>
            <person name="Tedersoo L."/>
            <person name="Vaario L.M."/>
            <person name="Yamada A."/>
            <person name="Yan M."/>
            <person name="Wang P."/>
            <person name="Xu J."/>
            <person name="Bruns T."/>
            <person name="Baldrian P."/>
            <person name="Vilgalys R."/>
            <person name="Dunand C."/>
            <person name="Henrissat B."/>
            <person name="Grigoriev I.V."/>
            <person name="Hibbett D."/>
            <person name="Nagy L.G."/>
            <person name="Martin F.M."/>
        </authorList>
    </citation>
    <scope>NUCLEOTIDE SEQUENCE</scope>
    <source>
        <strain evidence="2">UH-Tt-Lm1</strain>
    </source>
</reference>
<evidence type="ECO:0000256" key="1">
    <source>
        <dbReference type="SAM" id="SignalP"/>
    </source>
</evidence>
<sequence length="270" mass="30381">MFRSLILSAVLFIIQAMASNPTYAYIPGFFAQDDPQADPNAIGALPDRFGLLDSSPGHWQKFRFNITALNLEGEPEDSVKVFFLGRHGEGFHNFAEAKYGTPAWDDYWSKLDGDGTIVWGPDALLTPLGVQQAEAAHNKWLDEIPSGIPVPTVFYSSPLTRASRTLEITWNDITLPNKTHASHLHPSHKVVIAENCREVYGVHTCDKRHPKSWIAQSFPSFTFERGFTEEDELWTPDNRETDEHVDARALSILDHIWDRYPTETSDSLAG</sequence>
<dbReference type="PANTHER" id="PTHR48100">
    <property type="entry name" value="BROAD-SPECIFICITY PHOSPHATASE YOR283W-RELATED"/>
    <property type="match status" value="1"/>
</dbReference>
<keyword evidence="1" id="KW-0732">Signal</keyword>
<dbReference type="Pfam" id="PF00300">
    <property type="entry name" value="His_Phos_1"/>
    <property type="match status" value="1"/>
</dbReference>
<dbReference type="InterPro" id="IPR050275">
    <property type="entry name" value="PGM_Phosphatase"/>
</dbReference>
<feature type="signal peptide" evidence="1">
    <location>
        <begin position="1"/>
        <end position="18"/>
    </location>
</feature>
<dbReference type="Gene3D" id="3.40.50.1240">
    <property type="entry name" value="Phosphoglycerate mutase-like"/>
    <property type="match status" value="1"/>
</dbReference>
<dbReference type="InterPro" id="IPR029033">
    <property type="entry name" value="His_PPase_superfam"/>
</dbReference>
<dbReference type="OrthoDB" id="496981at2759"/>
<evidence type="ECO:0000313" key="3">
    <source>
        <dbReference type="Proteomes" id="UP000736335"/>
    </source>
</evidence>
<dbReference type="EMBL" id="WIUZ02000020">
    <property type="protein sequence ID" value="KAF9779230.1"/>
    <property type="molecule type" value="Genomic_DNA"/>
</dbReference>
<organism evidence="2 3">
    <name type="scientific">Thelephora terrestris</name>
    <dbReference type="NCBI Taxonomy" id="56493"/>
    <lineage>
        <taxon>Eukaryota</taxon>
        <taxon>Fungi</taxon>
        <taxon>Dikarya</taxon>
        <taxon>Basidiomycota</taxon>
        <taxon>Agaricomycotina</taxon>
        <taxon>Agaricomycetes</taxon>
        <taxon>Thelephorales</taxon>
        <taxon>Thelephoraceae</taxon>
        <taxon>Thelephora</taxon>
    </lineage>
</organism>
<dbReference type="AlphaFoldDB" id="A0A9P6H7F7"/>
<proteinExistence type="predicted"/>
<comment type="caution">
    <text evidence="2">The sequence shown here is derived from an EMBL/GenBank/DDBJ whole genome shotgun (WGS) entry which is preliminary data.</text>
</comment>
<dbReference type="GO" id="GO:0016791">
    <property type="term" value="F:phosphatase activity"/>
    <property type="evidence" value="ECO:0007669"/>
    <property type="project" value="TreeGrafter"/>
</dbReference>
<dbReference type="CDD" id="cd07067">
    <property type="entry name" value="HP_PGM_like"/>
    <property type="match status" value="1"/>
</dbReference>
<gene>
    <name evidence="2" type="ORF">BJ322DRAFT_449423</name>
</gene>
<dbReference type="InterPro" id="IPR013078">
    <property type="entry name" value="His_Pase_superF_clade-1"/>
</dbReference>
<feature type="chain" id="PRO_5040277654" evidence="1">
    <location>
        <begin position="19"/>
        <end position="270"/>
    </location>
</feature>
<dbReference type="GO" id="GO:0005737">
    <property type="term" value="C:cytoplasm"/>
    <property type="evidence" value="ECO:0007669"/>
    <property type="project" value="TreeGrafter"/>
</dbReference>
<keyword evidence="3" id="KW-1185">Reference proteome</keyword>
<reference evidence="2" key="2">
    <citation type="submission" date="2020-11" db="EMBL/GenBank/DDBJ databases">
        <authorList>
            <consortium name="DOE Joint Genome Institute"/>
            <person name="Kuo A."/>
            <person name="Miyauchi S."/>
            <person name="Kiss E."/>
            <person name="Drula E."/>
            <person name="Kohler A."/>
            <person name="Sanchez-Garcia M."/>
            <person name="Andreopoulos B."/>
            <person name="Barry K.W."/>
            <person name="Bonito G."/>
            <person name="Buee M."/>
            <person name="Carver A."/>
            <person name="Chen C."/>
            <person name="Cichocki N."/>
            <person name="Clum A."/>
            <person name="Culley D."/>
            <person name="Crous P.W."/>
            <person name="Fauchery L."/>
            <person name="Girlanda M."/>
            <person name="Hayes R."/>
            <person name="Keri Z."/>
            <person name="Labutti K."/>
            <person name="Lipzen A."/>
            <person name="Lombard V."/>
            <person name="Magnuson J."/>
            <person name="Maillard F."/>
            <person name="Morin E."/>
            <person name="Murat C."/>
            <person name="Nolan M."/>
            <person name="Ohm R."/>
            <person name="Pangilinan J."/>
            <person name="Pereira M."/>
            <person name="Perotto S."/>
            <person name="Peter M."/>
            <person name="Riley R."/>
            <person name="Sitrit Y."/>
            <person name="Stielow B."/>
            <person name="Szollosi G."/>
            <person name="Zifcakova L."/>
            <person name="Stursova M."/>
            <person name="Spatafora J.W."/>
            <person name="Tedersoo L."/>
            <person name="Vaario L.-M."/>
            <person name="Yamada A."/>
            <person name="Yan M."/>
            <person name="Wang P."/>
            <person name="Xu J."/>
            <person name="Bruns T."/>
            <person name="Baldrian P."/>
            <person name="Vilgalys R."/>
            <person name="Henrissat B."/>
            <person name="Grigoriev I.V."/>
            <person name="Hibbett D."/>
            <person name="Nagy L.G."/>
            <person name="Martin F.M."/>
        </authorList>
    </citation>
    <scope>NUCLEOTIDE SEQUENCE</scope>
    <source>
        <strain evidence="2">UH-Tt-Lm1</strain>
    </source>
</reference>
<accession>A0A9P6H7F7</accession>
<protein>
    <submittedName>
        <fullName evidence="2">Phosphoglycerate mutase</fullName>
    </submittedName>
</protein>
<dbReference type="PANTHER" id="PTHR48100:SF1">
    <property type="entry name" value="HISTIDINE PHOSPHATASE FAMILY PROTEIN-RELATED"/>
    <property type="match status" value="1"/>
</dbReference>
<evidence type="ECO:0000313" key="2">
    <source>
        <dbReference type="EMBL" id="KAF9779230.1"/>
    </source>
</evidence>
<name>A0A9P6H7F7_9AGAM</name>